<comment type="catalytic activity">
    <reaction evidence="10">
        <text>L-threonyl-[protein] + ATP = O-phospho-L-threonyl-[protein] + ADP + H(+)</text>
        <dbReference type="Rhea" id="RHEA:46608"/>
        <dbReference type="Rhea" id="RHEA-COMP:11060"/>
        <dbReference type="Rhea" id="RHEA-COMP:11605"/>
        <dbReference type="ChEBI" id="CHEBI:15378"/>
        <dbReference type="ChEBI" id="CHEBI:30013"/>
        <dbReference type="ChEBI" id="CHEBI:30616"/>
        <dbReference type="ChEBI" id="CHEBI:61977"/>
        <dbReference type="ChEBI" id="CHEBI:456216"/>
        <dbReference type="EC" id="2.7.11.22"/>
    </reaction>
</comment>
<comment type="similarity">
    <text evidence="1">Belongs to the protein kinase superfamily. CMGC Ser/Thr protein kinase family. CDC2/CDKX subfamily.</text>
</comment>
<keyword evidence="7 14" id="KW-0418">Kinase</keyword>
<evidence type="ECO:0000256" key="11">
    <source>
        <dbReference type="ARBA" id="ARBA00048367"/>
    </source>
</evidence>
<dbReference type="Proteomes" id="UP000187455">
    <property type="component" value="Unassembled WGS sequence"/>
</dbReference>
<accession>A0A1R0GU04</accession>
<gene>
    <name evidence="14" type="ORF">AYI68_g5530</name>
</gene>
<evidence type="ECO:0000256" key="1">
    <source>
        <dbReference type="ARBA" id="ARBA00006485"/>
    </source>
</evidence>
<comment type="catalytic activity">
    <reaction evidence="11">
        <text>L-seryl-[protein] + ATP = O-phospho-L-seryl-[protein] + ADP + H(+)</text>
        <dbReference type="Rhea" id="RHEA:17989"/>
        <dbReference type="Rhea" id="RHEA-COMP:9863"/>
        <dbReference type="Rhea" id="RHEA-COMP:11604"/>
        <dbReference type="ChEBI" id="CHEBI:15378"/>
        <dbReference type="ChEBI" id="CHEBI:29999"/>
        <dbReference type="ChEBI" id="CHEBI:30616"/>
        <dbReference type="ChEBI" id="CHEBI:83421"/>
        <dbReference type="ChEBI" id="CHEBI:456216"/>
        <dbReference type="EC" id="2.7.11.22"/>
    </reaction>
</comment>
<dbReference type="PANTHER" id="PTHR24056">
    <property type="entry name" value="CELL DIVISION PROTEIN KINASE"/>
    <property type="match status" value="1"/>
</dbReference>
<evidence type="ECO:0000313" key="15">
    <source>
        <dbReference type="Proteomes" id="UP000187455"/>
    </source>
</evidence>
<dbReference type="InterPro" id="IPR000719">
    <property type="entry name" value="Prot_kinase_dom"/>
</dbReference>
<evidence type="ECO:0000259" key="13">
    <source>
        <dbReference type="PROSITE" id="PS50011"/>
    </source>
</evidence>
<dbReference type="InterPro" id="IPR011009">
    <property type="entry name" value="Kinase-like_dom_sf"/>
</dbReference>
<evidence type="ECO:0000256" key="12">
    <source>
        <dbReference type="ARBA" id="ARBA00049280"/>
    </source>
</evidence>
<evidence type="ECO:0000256" key="4">
    <source>
        <dbReference type="ARBA" id="ARBA00022527"/>
    </source>
</evidence>
<dbReference type="InterPro" id="IPR008271">
    <property type="entry name" value="Ser/Thr_kinase_AS"/>
</dbReference>
<dbReference type="PROSITE" id="PS00108">
    <property type="entry name" value="PROTEIN_KINASE_ST"/>
    <property type="match status" value="1"/>
</dbReference>
<keyword evidence="5" id="KW-0808">Transferase</keyword>
<dbReference type="EMBL" id="LSSL01003540">
    <property type="protein sequence ID" value="OLY80373.1"/>
    <property type="molecule type" value="Genomic_DNA"/>
</dbReference>
<dbReference type="EC" id="2.7.11.22" evidence="3"/>
<evidence type="ECO:0000256" key="5">
    <source>
        <dbReference type="ARBA" id="ARBA00022679"/>
    </source>
</evidence>
<name>A0A1R0GU04_9FUNG</name>
<dbReference type="PROSITE" id="PS50011">
    <property type="entry name" value="PROTEIN_KINASE_DOM"/>
    <property type="match status" value="1"/>
</dbReference>
<dbReference type="EC" id="2.7.11.23" evidence="2"/>
<dbReference type="GO" id="GO:0004693">
    <property type="term" value="F:cyclin-dependent protein serine/threonine kinase activity"/>
    <property type="evidence" value="ECO:0007669"/>
    <property type="project" value="UniProtKB-EC"/>
</dbReference>
<evidence type="ECO:0000256" key="10">
    <source>
        <dbReference type="ARBA" id="ARBA00047811"/>
    </source>
</evidence>
<proteinExistence type="inferred from homology"/>
<dbReference type="OrthoDB" id="6284126at2759"/>
<organism evidence="14 15">
    <name type="scientific">Smittium mucronatum</name>
    <dbReference type="NCBI Taxonomy" id="133383"/>
    <lineage>
        <taxon>Eukaryota</taxon>
        <taxon>Fungi</taxon>
        <taxon>Fungi incertae sedis</taxon>
        <taxon>Zoopagomycota</taxon>
        <taxon>Kickxellomycotina</taxon>
        <taxon>Harpellomycetes</taxon>
        <taxon>Harpellales</taxon>
        <taxon>Legeriomycetaceae</taxon>
        <taxon>Smittium</taxon>
    </lineage>
</organism>
<feature type="domain" description="Protein kinase" evidence="13">
    <location>
        <begin position="1"/>
        <end position="148"/>
    </location>
</feature>
<keyword evidence="4" id="KW-0723">Serine/threonine-protein kinase</keyword>
<protein>
    <recommendedName>
        <fullName evidence="9">Cyclin-dependent kinase 8</fullName>
        <ecNumber evidence="3">2.7.11.22</ecNumber>
        <ecNumber evidence="2">2.7.11.23</ecNumber>
    </recommendedName>
</protein>
<evidence type="ECO:0000256" key="6">
    <source>
        <dbReference type="ARBA" id="ARBA00022741"/>
    </source>
</evidence>
<reference evidence="14 15" key="1">
    <citation type="journal article" date="2016" name="Mol. Biol. Evol.">
        <title>Genome-Wide Survey of Gut Fungi (Harpellales) Reveals the First Horizontally Transferred Ubiquitin Gene from a Mosquito Host.</title>
        <authorList>
            <person name="Wang Y."/>
            <person name="White M.M."/>
            <person name="Kvist S."/>
            <person name="Moncalvo J.M."/>
        </authorList>
    </citation>
    <scope>NUCLEOTIDE SEQUENCE [LARGE SCALE GENOMIC DNA]</scope>
    <source>
        <strain evidence="14 15">ALG-7-W6</strain>
    </source>
</reference>
<sequence>MLMQLLQGVNYLHKLGILHRDLKPANLLVDKNGLLKVGDLGLARFYDRPFQPFFSGDKVIVTVWYRAPELILGSRHYTTSIVSQWSDLEHMPELANFKKIKHHLVNFRTWFQKSSINSDDCFGLISKMLDYDPSKRISAESALTHIFFKEDPTPSYK</sequence>
<dbReference type="AlphaFoldDB" id="A0A1R0GU04"/>
<dbReference type="Pfam" id="PF00069">
    <property type="entry name" value="Pkinase"/>
    <property type="match status" value="1"/>
</dbReference>
<evidence type="ECO:0000313" key="14">
    <source>
        <dbReference type="EMBL" id="OLY80373.1"/>
    </source>
</evidence>
<dbReference type="Gene3D" id="1.10.510.10">
    <property type="entry name" value="Transferase(Phosphotransferase) domain 1"/>
    <property type="match status" value="2"/>
</dbReference>
<dbReference type="GO" id="GO:0008353">
    <property type="term" value="F:RNA polymerase II CTD heptapeptide repeat kinase activity"/>
    <property type="evidence" value="ECO:0007669"/>
    <property type="project" value="UniProtKB-EC"/>
</dbReference>
<dbReference type="GO" id="GO:0016592">
    <property type="term" value="C:mediator complex"/>
    <property type="evidence" value="ECO:0007669"/>
    <property type="project" value="TreeGrafter"/>
</dbReference>
<dbReference type="SMART" id="SM00220">
    <property type="entry name" value="S_TKc"/>
    <property type="match status" value="1"/>
</dbReference>
<dbReference type="PANTHER" id="PTHR24056:SF495">
    <property type="entry name" value="CYCLIN-DEPENDENT KINASE 8-RELATED"/>
    <property type="match status" value="1"/>
</dbReference>
<dbReference type="InterPro" id="IPR050108">
    <property type="entry name" value="CDK"/>
</dbReference>
<keyword evidence="6" id="KW-0547">Nucleotide-binding</keyword>
<keyword evidence="15" id="KW-1185">Reference proteome</keyword>
<evidence type="ECO:0000256" key="3">
    <source>
        <dbReference type="ARBA" id="ARBA00012425"/>
    </source>
</evidence>
<evidence type="ECO:0000256" key="2">
    <source>
        <dbReference type="ARBA" id="ARBA00012409"/>
    </source>
</evidence>
<dbReference type="SUPFAM" id="SSF56112">
    <property type="entry name" value="Protein kinase-like (PK-like)"/>
    <property type="match status" value="1"/>
</dbReference>
<dbReference type="GO" id="GO:0005524">
    <property type="term" value="F:ATP binding"/>
    <property type="evidence" value="ECO:0007669"/>
    <property type="project" value="UniProtKB-KW"/>
</dbReference>
<evidence type="ECO:0000256" key="9">
    <source>
        <dbReference type="ARBA" id="ARBA00041823"/>
    </source>
</evidence>
<dbReference type="STRING" id="133383.A0A1R0GU04"/>
<evidence type="ECO:0000256" key="8">
    <source>
        <dbReference type="ARBA" id="ARBA00022840"/>
    </source>
</evidence>
<evidence type="ECO:0000256" key="7">
    <source>
        <dbReference type="ARBA" id="ARBA00022777"/>
    </source>
</evidence>
<comment type="catalytic activity">
    <reaction evidence="12">
        <text>[DNA-directed RNA polymerase] + ATP = phospho-[DNA-directed RNA polymerase] + ADP + H(+)</text>
        <dbReference type="Rhea" id="RHEA:10216"/>
        <dbReference type="Rhea" id="RHEA-COMP:11321"/>
        <dbReference type="Rhea" id="RHEA-COMP:11322"/>
        <dbReference type="ChEBI" id="CHEBI:15378"/>
        <dbReference type="ChEBI" id="CHEBI:30616"/>
        <dbReference type="ChEBI" id="CHEBI:43176"/>
        <dbReference type="ChEBI" id="CHEBI:68546"/>
        <dbReference type="ChEBI" id="CHEBI:456216"/>
        <dbReference type="EC" id="2.7.11.23"/>
    </reaction>
</comment>
<keyword evidence="8" id="KW-0067">ATP-binding</keyword>
<comment type="caution">
    <text evidence="14">The sequence shown here is derived from an EMBL/GenBank/DDBJ whole genome shotgun (WGS) entry which is preliminary data.</text>
</comment>